<accession>A0A438JFC8</accession>
<evidence type="ECO:0000256" key="1">
    <source>
        <dbReference type="SAM" id="MobiDB-lite"/>
    </source>
</evidence>
<name>A0A438JFC8_VITVI</name>
<dbReference type="Proteomes" id="UP000288805">
    <property type="component" value="Unassembled WGS sequence"/>
</dbReference>
<evidence type="ECO:0000313" key="2">
    <source>
        <dbReference type="EMBL" id="RVW45772.1"/>
    </source>
</evidence>
<proteinExistence type="predicted"/>
<evidence type="ECO:0000313" key="3">
    <source>
        <dbReference type="EMBL" id="RVX07657.1"/>
    </source>
</evidence>
<organism evidence="3 4">
    <name type="scientific">Vitis vinifera</name>
    <name type="common">Grape</name>
    <dbReference type="NCBI Taxonomy" id="29760"/>
    <lineage>
        <taxon>Eukaryota</taxon>
        <taxon>Viridiplantae</taxon>
        <taxon>Streptophyta</taxon>
        <taxon>Embryophyta</taxon>
        <taxon>Tracheophyta</taxon>
        <taxon>Spermatophyta</taxon>
        <taxon>Magnoliopsida</taxon>
        <taxon>eudicotyledons</taxon>
        <taxon>Gunneridae</taxon>
        <taxon>Pentapetalae</taxon>
        <taxon>rosids</taxon>
        <taxon>Vitales</taxon>
        <taxon>Vitaceae</taxon>
        <taxon>Viteae</taxon>
        <taxon>Vitis</taxon>
    </lineage>
</organism>
<dbReference type="EMBL" id="QGNW01001314">
    <property type="protein sequence ID" value="RVW45772.1"/>
    <property type="molecule type" value="Genomic_DNA"/>
</dbReference>
<reference evidence="3 4" key="1">
    <citation type="journal article" date="2018" name="PLoS Genet.">
        <title>Population sequencing reveals clonal diversity and ancestral inbreeding in the grapevine cultivar Chardonnay.</title>
        <authorList>
            <person name="Roach M.J."/>
            <person name="Johnson D.L."/>
            <person name="Bohlmann J."/>
            <person name="van Vuuren H.J."/>
            <person name="Jones S.J."/>
            <person name="Pretorius I.S."/>
            <person name="Schmidt S.A."/>
            <person name="Borneman A.R."/>
        </authorList>
    </citation>
    <scope>NUCLEOTIDE SEQUENCE [LARGE SCALE GENOMIC DNA]</scope>
    <source>
        <strain evidence="4">cv. Chardonnay</strain>
        <strain evidence="3">I10V1</strain>
        <tissue evidence="3">Leaf</tissue>
    </source>
</reference>
<sequence length="70" mass="8125">MNCLERPTSMLCWKRTYRLQQVSSQYQCKRHRQKKIQGINANARGTPHKARSHTGVKRAKDYPGDGPRSI</sequence>
<feature type="compositionally biased region" description="Basic residues" evidence="1">
    <location>
        <begin position="46"/>
        <end position="57"/>
    </location>
</feature>
<protein>
    <submittedName>
        <fullName evidence="3">Uncharacterized protein</fullName>
    </submittedName>
</protein>
<gene>
    <name evidence="3" type="ORF">CK203_021858</name>
    <name evidence="2" type="ORF">CK203_114363</name>
</gene>
<dbReference type="EMBL" id="QGNW01000044">
    <property type="protein sequence ID" value="RVX07657.1"/>
    <property type="molecule type" value="Genomic_DNA"/>
</dbReference>
<feature type="region of interest" description="Disordered" evidence="1">
    <location>
        <begin position="28"/>
        <end position="70"/>
    </location>
</feature>
<evidence type="ECO:0000313" key="4">
    <source>
        <dbReference type="Proteomes" id="UP000288805"/>
    </source>
</evidence>
<dbReference type="AlphaFoldDB" id="A0A438JFC8"/>
<comment type="caution">
    <text evidence="3">The sequence shown here is derived from an EMBL/GenBank/DDBJ whole genome shotgun (WGS) entry which is preliminary data.</text>
</comment>